<dbReference type="InterPro" id="IPR036986">
    <property type="entry name" value="S4_RNA-bd_sf"/>
</dbReference>
<keyword evidence="2 10" id="KW-0963">Cytoplasm</keyword>
<dbReference type="InterPro" id="IPR002307">
    <property type="entry name" value="Tyr-tRNA-ligase"/>
</dbReference>
<accession>A0A0S8G3E9</accession>
<dbReference type="InterPro" id="IPR002942">
    <property type="entry name" value="S4_RNA-bd"/>
</dbReference>
<dbReference type="AlphaFoldDB" id="A0A0S8G3E9"/>
<gene>
    <name evidence="10" type="primary">tyrS</name>
    <name evidence="13" type="ORF">AMJ87_13950</name>
</gene>
<comment type="similarity">
    <text evidence="10">Belongs to the class-I aminoacyl-tRNA synthetase family. TyrS type 2 subfamily.</text>
</comment>
<evidence type="ECO:0000256" key="7">
    <source>
        <dbReference type="ARBA" id="ARBA00022917"/>
    </source>
</evidence>
<evidence type="ECO:0000256" key="11">
    <source>
        <dbReference type="PROSITE-ProRule" id="PRU00182"/>
    </source>
</evidence>
<feature type="short sequence motif" description="'KMSKS' region" evidence="10">
    <location>
        <begin position="225"/>
        <end position="229"/>
    </location>
</feature>
<dbReference type="Gene3D" id="1.10.240.10">
    <property type="entry name" value="Tyrosyl-Transfer RNA Synthetase"/>
    <property type="match status" value="1"/>
</dbReference>
<comment type="caution">
    <text evidence="10">Lacks conserved residue(s) required for the propagation of feature annotation.</text>
</comment>
<dbReference type="CDD" id="cd00805">
    <property type="entry name" value="TyrRS_core"/>
    <property type="match status" value="1"/>
</dbReference>
<comment type="subcellular location">
    <subcellularLocation>
        <location evidence="10">Cytoplasm</location>
    </subcellularLocation>
</comment>
<evidence type="ECO:0000313" key="13">
    <source>
        <dbReference type="EMBL" id="KPK67089.1"/>
    </source>
</evidence>
<evidence type="ECO:0000256" key="4">
    <source>
        <dbReference type="ARBA" id="ARBA00022741"/>
    </source>
</evidence>
<dbReference type="InterPro" id="IPR054608">
    <property type="entry name" value="SYY-like_C"/>
</dbReference>
<dbReference type="GO" id="GO:0005524">
    <property type="term" value="F:ATP binding"/>
    <property type="evidence" value="ECO:0007669"/>
    <property type="project" value="UniProtKB-UniRule"/>
</dbReference>
<sequence length="405" mass="46213">MEPEKQLEIIRTGIADVISEGELLAKLKKKKRLRIKLGIDPSGPQIHLGFSVVLRKLRQFQDLGHTAVMVVGDFTGMIGDPSGVSKTRPKLTKHQIEKNMVKYKEQIFRILDPTKTEFTYNSKWLGALSMYDFIELASKYTVARILERDDFSDRLKQGQPVYMHEIMYPLCQGYDSVAIKADVELGGTDQRFNLLVGRELMREFKMEPQVVIMLPILEGTDGVRKMSKSFDNYIGITDPPKQMFGRVMSIPDELIIKYFELTTDRFPHRLEEYRTALRTGKLNPRDAKVSLAKTLVRMYHSADAAQKAAADFEKVFSQKELPDDIKEHRVKAQQMNIIDLLVDTGLMPSRAEAKRKVREGAIDIDGTCVKDIKQTVKLHKPVIIRAGKHKFQTPAGRPKPILFPK</sequence>
<dbReference type="GO" id="GO:0003723">
    <property type="term" value="F:RNA binding"/>
    <property type="evidence" value="ECO:0007669"/>
    <property type="project" value="UniProtKB-KW"/>
</dbReference>
<keyword evidence="7 10" id="KW-0648">Protein biosynthesis</keyword>
<dbReference type="InterPro" id="IPR002305">
    <property type="entry name" value="aa-tRNA-synth_Ic"/>
</dbReference>
<keyword evidence="4 10" id="KW-0547">Nucleotide-binding</keyword>
<dbReference type="PRINTS" id="PR01040">
    <property type="entry name" value="TRNASYNTHTYR"/>
</dbReference>
<dbReference type="PANTHER" id="PTHR11766">
    <property type="entry name" value="TYROSYL-TRNA SYNTHETASE"/>
    <property type="match status" value="1"/>
</dbReference>
<evidence type="ECO:0000256" key="6">
    <source>
        <dbReference type="ARBA" id="ARBA00022884"/>
    </source>
</evidence>
<evidence type="ECO:0000256" key="3">
    <source>
        <dbReference type="ARBA" id="ARBA00022598"/>
    </source>
</evidence>
<keyword evidence="8 10" id="KW-0030">Aminoacyl-tRNA synthetase</keyword>
<dbReference type="Gene3D" id="3.40.50.620">
    <property type="entry name" value="HUPs"/>
    <property type="match status" value="1"/>
</dbReference>
<name>A0A0S8G3E9_UNCW3</name>
<dbReference type="CDD" id="cd00165">
    <property type="entry name" value="S4"/>
    <property type="match status" value="1"/>
</dbReference>
<dbReference type="SUPFAM" id="SSF52374">
    <property type="entry name" value="Nucleotidylyl transferase"/>
    <property type="match status" value="1"/>
</dbReference>
<dbReference type="NCBIfam" id="TIGR00234">
    <property type="entry name" value="tyrS"/>
    <property type="match status" value="1"/>
</dbReference>
<dbReference type="FunFam" id="3.40.50.620:FF:000061">
    <property type="entry name" value="Tyrosine--tRNA ligase"/>
    <property type="match status" value="1"/>
</dbReference>
<dbReference type="SUPFAM" id="SSF55174">
    <property type="entry name" value="Alpha-L RNA-binding motif"/>
    <property type="match status" value="1"/>
</dbReference>
<dbReference type="Gene3D" id="3.10.290.10">
    <property type="entry name" value="RNA-binding S4 domain"/>
    <property type="match status" value="1"/>
</dbReference>
<evidence type="ECO:0000256" key="1">
    <source>
        <dbReference type="ARBA" id="ARBA00011738"/>
    </source>
</evidence>
<dbReference type="Pfam" id="PF22421">
    <property type="entry name" value="SYY_C-terminal"/>
    <property type="match status" value="1"/>
</dbReference>
<dbReference type="InterPro" id="IPR024108">
    <property type="entry name" value="Tyr-tRNA-ligase_bac_2"/>
</dbReference>
<reference evidence="13 14" key="1">
    <citation type="journal article" date="2015" name="Microbiome">
        <title>Genomic resolution of linkages in carbon, nitrogen, and sulfur cycling among widespread estuary sediment bacteria.</title>
        <authorList>
            <person name="Baker B.J."/>
            <person name="Lazar C.S."/>
            <person name="Teske A.P."/>
            <person name="Dick G.J."/>
        </authorList>
    </citation>
    <scope>NUCLEOTIDE SEQUENCE [LARGE SCALE GENOMIC DNA]</scope>
    <source>
        <strain evidence="13">SM23_60</strain>
    </source>
</reference>
<dbReference type="EC" id="6.1.1.1" evidence="10"/>
<comment type="caution">
    <text evidence="13">The sequence shown here is derived from an EMBL/GenBank/DDBJ whole genome shotgun (WGS) entry which is preliminary data.</text>
</comment>
<dbReference type="PROSITE" id="PS50889">
    <property type="entry name" value="S4"/>
    <property type="match status" value="1"/>
</dbReference>
<comment type="subunit">
    <text evidence="1 10">Homodimer.</text>
</comment>
<protein>
    <recommendedName>
        <fullName evidence="10">Tyrosine--tRNA ligase</fullName>
        <ecNumber evidence="10">6.1.1.1</ecNumber>
    </recommendedName>
    <alternativeName>
        <fullName evidence="10">Tyrosyl-tRNA synthetase</fullName>
        <shortName evidence="10">TyrRS</shortName>
    </alternativeName>
</protein>
<feature type="domain" description="RNA-binding S4" evidence="12">
    <location>
        <begin position="335"/>
        <end position="398"/>
    </location>
</feature>
<organism evidence="13 14">
    <name type="scientific">candidate division WOR_3 bacterium SM23_60</name>
    <dbReference type="NCBI Taxonomy" id="1703780"/>
    <lineage>
        <taxon>Bacteria</taxon>
        <taxon>Bacteria division WOR-3</taxon>
    </lineage>
</organism>
<keyword evidence="3 10" id="KW-0436">Ligase</keyword>
<feature type="binding site" evidence="10">
    <location>
        <position position="228"/>
    </location>
    <ligand>
        <name>ATP</name>
        <dbReference type="ChEBI" id="CHEBI:30616"/>
    </ligand>
</feature>
<comment type="function">
    <text evidence="10">Catalyzes the attachment of tyrosine to tRNA(Tyr) in a two-step reaction: tyrosine is first activated by ATP to form Tyr-AMP and then transferred to the acceptor end of tRNA(Tyr).</text>
</comment>
<dbReference type="SMART" id="SM00363">
    <property type="entry name" value="S4"/>
    <property type="match status" value="1"/>
</dbReference>
<dbReference type="InterPro" id="IPR024088">
    <property type="entry name" value="Tyr-tRNA-ligase_bac-type"/>
</dbReference>
<comment type="catalytic activity">
    <reaction evidence="9 10">
        <text>tRNA(Tyr) + L-tyrosine + ATP = L-tyrosyl-tRNA(Tyr) + AMP + diphosphate + H(+)</text>
        <dbReference type="Rhea" id="RHEA:10220"/>
        <dbReference type="Rhea" id="RHEA-COMP:9706"/>
        <dbReference type="Rhea" id="RHEA-COMP:9707"/>
        <dbReference type="ChEBI" id="CHEBI:15378"/>
        <dbReference type="ChEBI" id="CHEBI:30616"/>
        <dbReference type="ChEBI" id="CHEBI:33019"/>
        <dbReference type="ChEBI" id="CHEBI:58315"/>
        <dbReference type="ChEBI" id="CHEBI:78442"/>
        <dbReference type="ChEBI" id="CHEBI:78536"/>
        <dbReference type="ChEBI" id="CHEBI:456215"/>
        <dbReference type="EC" id="6.1.1.1"/>
    </reaction>
</comment>
<dbReference type="Pfam" id="PF00579">
    <property type="entry name" value="tRNA-synt_1b"/>
    <property type="match status" value="1"/>
</dbReference>
<dbReference type="HAMAP" id="MF_02007">
    <property type="entry name" value="Tyr_tRNA_synth_type2"/>
    <property type="match status" value="1"/>
</dbReference>
<dbReference type="FunFam" id="1.10.240.10:FF:000006">
    <property type="entry name" value="Tyrosine--tRNA ligase"/>
    <property type="match status" value="1"/>
</dbReference>
<dbReference type="PANTHER" id="PTHR11766:SF1">
    <property type="entry name" value="TYROSINE--TRNA LIGASE"/>
    <property type="match status" value="1"/>
</dbReference>
<keyword evidence="5 10" id="KW-0067">ATP-binding</keyword>
<evidence type="ECO:0000256" key="2">
    <source>
        <dbReference type="ARBA" id="ARBA00022490"/>
    </source>
</evidence>
<evidence type="ECO:0000256" key="9">
    <source>
        <dbReference type="ARBA" id="ARBA00048248"/>
    </source>
</evidence>
<dbReference type="EMBL" id="LJUO01000241">
    <property type="protein sequence ID" value="KPK67089.1"/>
    <property type="molecule type" value="Genomic_DNA"/>
</dbReference>
<dbReference type="GO" id="GO:0006437">
    <property type="term" value="P:tyrosyl-tRNA aminoacylation"/>
    <property type="evidence" value="ECO:0007669"/>
    <property type="project" value="UniProtKB-UniRule"/>
</dbReference>
<dbReference type="PATRIC" id="fig|1703780.3.peg.127"/>
<evidence type="ECO:0000256" key="5">
    <source>
        <dbReference type="ARBA" id="ARBA00022840"/>
    </source>
</evidence>
<keyword evidence="6 11" id="KW-0694">RNA-binding</keyword>
<evidence type="ECO:0000256" key="8">
    <source>
        <dbReference type="ARBA" id="ARBA00023146"/>
    </source>
</evidence>
<dbReference type="GO" id="GO:0004831">
    <property type="term" value="F:tyrosine-tRNA ligase activity"/>
    <property type="evidence" value="ECO:0007669"/>
    <property type="project" value="UniProtKB-UniRule"/>
</dbReference>
<evidence type="ECO:0000259" key="12">
    <source>
        <dbReference type="SMART" id="SM00363"/>
    </source>
</evidence>
<evidence type="ECO:0000256" key="10">
    <source>
        <dbReference type="HAMAP-Rule" id="MF_02007"/>
    </source>
</evidence>
<proteinExistence type="inferred from homology"/>
<dbReference type="GO" id="GO:0005829">
    <property type="term" value="C:cytosol"/>
    <property type="evidence" value="ECO:0007669"/>
    <property type="project" value="TreeGrafter"/>
</dbReference>
<evidence type="ECO:0000313" key="14">
    <source>
        <dbReference type="Proteomes" id="UP000051096"/>
    </source>
</evidence>
<dbReference type="InterPro" id="IPR014729">
    <property type="entry name" value="Rossmann-like_a/b/a_fold"/>
</dbReference>
<dbReference type="Proteomes" id="UP000051096">
    <property type="component" value="Unassembled WGS sequence"/>
</dbReference>